<gene>
    <name evidence="1" type="ORF">HGA07_03910</name>
</gene>
<sequence length="48" mass="5214">MPDFAVAAAVIIGFVCCTTALRVAGGKTPRVVRAPRRTRRPNRAMMDL</sequence>
<evidence type="ECO:0000313" key="1">
    <source>
        <dbReference type="EMBL" id="NKY84769.1"/>
    </source>
</evidence>
<organism evidence="1 2">
    <name type="scientific">Nocardia veterana</name>
    <dbReference type="NCBI Taxonomy" id="132249"/>
    <lineage>
        <taxon>Bacteria</taxon>
        <taxon>Bacillati</taxon>
        <taxon>Actinomycetota</taxon>
        <taxon>Actinomycetes</taxon>
        <taxon>Mycobacteriales</taxon>
        <taxon>Nocardiaceae</taxon>
        <taxon>Nocardia</taxon>
    </lineage>
</organism>
<name>A0A7X6RGS7_9NOCA</name>
<protein>
    <submittedName>
        <fullName evidence="1">Uncharacterized protein</fullName>
    </submittedName>
</protein>
<dbReference type="AlphaFoldDB" id="A0A7X6RGS7"/>
<keyword evidence="2" id="KW-1185">Reference proteome</keyword>
<dbReference type="Proteomes" id="UP000523447">
    <property type="component" value="Unassembled WGS sequence"/>
</dbReference>
<accession>A0A7X6RGS7</accession>
<comment type="caution">
    <text evidence="1">The sequence shown here is derived from an EMBL/GenBank/DDBJ whole genome shotgun (WGS) entry which is preliminary data.</text>
</comment>
<dbReference type="RefSeq" id="WP_157171470.1">
    <property type="nucleotide sequence ID" value="NZ_CAWPHS010000012.1"/>
</dbReference>
<dbReference type="EMBL" id="JAAXPE010000002">
    <property type="protein sequence ID" value="NKY84769.1"/>
    <property type="molecule type" value="Genomic_DNA"/>
</dbReference>
<evidence type="ECO:0000313" key="2">
    <source>
        <dbReference type="Proteomes" id="UP000523447"/>
    </source>
</evidence>
<reference evidence="1 2" key="1">
    <citation type="submission" date="2020-04" db="EMBL/GenBank/DDBJ databases">
        <title>MicrobeNet Type strains.</title>
        <authorList>
            <person name="Nicholson A.C."/>
        </authorList>
    </citation>
    <scope>NUCLEOTIDE SEQUENCE [LARGE SCALE GENOMIC DNA]</scope>
    <source>
        <strain evidence="1 2">DSM 44445</strain>
    </source>
</reference>
<proteinExistence type="predicted"/>